<proteinExistence type="predicted"/>
<comment type="caution">
    <text evidence="1">The sequence shown here is derived from an EMBL/GenBank/DDBJ whole genome shotgun (WGS) entry which is preliminary data.</text>
</comment>
<accession>X0WA14</accession>
<reference evidence="1" key="1">
    <citation type="journal article" date="2014" name="Front. Microbiol.">
        <title>High frequency of phylogenetically diverse reductive dehalogenase-homologous genes in deep subseafloor sedimentary metagenomes.</title>
        <authorList>
            <person name="Kawai M."/>
            <person name="Futagami T."/>
            <person name="Toyoda A."/>
            <person name="Takaki Y."/>
            <person name="Nishi S."/>
            <person name="Hori S."/>
            <person name="Arai W."/>
            <person name="Tsubouchi T."/>
            <person name="Morono Y."/>
            <person name="Uchiyama I."/>
            <person name="Ito T."/>
            <person name="Fujiyama A."/>
            <person name="Inagaki F."/>
            <person name="Takami H."/>
        </authorList>
    </citation>
    <scope>NUCLEOTIDE SEQUENCE</scope>
    <source>
        <strain evidence="1">Expedition CK06-06</strain>
    </source>
</reference>
<organism evidence="1">
    <name type="scientific">marine sediment metagenome</name>
    <dbReference type="NCBI Taxonomy" id="412755"/>
    <lineage>
        <taxon>unclassified sequences</taxon>
        <taxon>metagenomes</taxon>
        <taxon>ecological metagenomes</taxon>
    </lineage>
</organism>
<evidence type="ECO:0000313" key="1">
    <source>
        <dbReference type="EMBL" id="GAG20057.1"/>
    </source>
</evidence>
<dbReference type="AlphaFoldDB" id="X0WA14"/>
<dbReference type="NCBIfam" id="TIGR01563">
    <property type="entry name" value="gp16_SPP1"/>
    <property type="match status" value="1"/>
</dbReference>
<dbReference type="Gene3D" id="2.40.10.270">
    <property type="entry name" value="Bacteriophage SPP1 head-tail adaptor protein"/>
    <property type="match status" value="1"/>
</dbReference>
<protein>
    <recommendedName>
        <fullName evidence="2">Phage head-tail adaptor</fullName>
    </recommendedName>
</protein>
<dbReference type="InterPro" id="IPR038666">
    <property type="entry name" value="SSP1_head-tail_sf"/>
</dbReference>
<dbReference type="Pfam" id="PF05521">
    <property type="entry name" value="Phage_HCP"/>
    <property type="match status" value="1"/>
</dbReference>
<sequence>MSFRPGELDQRIVIERSSSVDDGMGGNAITWATHLTIWSLVRPLSGNEKVDFERVQGEARYLFVVRYPVDIEDNDRISWEGDYYNIRVRKSPKGRDLYMQIDAERGVAQ</sequence>
<evidence type="ECO:0008006" key="2">
    <source>
        <dbReference type="Google" id="ProtNLM"/>
    </source>
</evidence>
<dbReference type="EMBL" id="BARS01031607">
    <property type="protein sequence ID" value="GAG20057.1"/>
    <property type="molecule type" value="Genomic_DNA"/>
</dbReference>
<name>X0WA14_9ZZZZ</name>
<dbReference type="InterPro" id="IPR008767">
    <property type="entry name" value="Phage_SPP1_head-tail_adaptor"/>
</dbReference>
<gene>
    <name evidence="1" type="ORF">S01H1_49165</name>
</gene>